<dbReference type="AlphaFoldDB" id="A0A402B9S5"/>
<dbReference type="Proteomes" id="UP000287171">
    <property type="component" value="Unassembled WGS sequence"/>
</dbReference>
<accession>A0A402B9S5</accession>
<organism evidence="1 2">
    <name type="scientific">Dictyobacter alpinus</name>
    <dbReference type="NCBI Taxonomy" id="2014873"/>
    <lineage>
        <taxon>Bacteria</taxon>
        <taxon>Bacillati</taxon>
        <taxon>Chloroflexota</taxon>
        <taxon>Ktedonobacteria</taxon>
        <taxon>Ktedonobacterales</taxon>
        <taxon>Dictyobacteraceae</taxon>
        <taxon>Dictyobacter</taxon>
    </lineage>
</organism>
<reference evidence="2" key="1">
    <citation type="submission" date="2018-12" db="EMBL/GenBank/DDBJ databases">
        <title>Tengunoibacter tsumagoiensis gen. nov., sp. nov., Dictyobacter kobayashii sp. nov., D. alpinus sp. nov., and D. joshuensis sp. nov. and description of Dictyobacteraceae fam. nov. within the order Ktedonobacterales isolated from Tengu-no-mugimeshi.</title>
        <authorList>
            <person name="Wang C.M."/>
            <person name="Zheng Y."/>
            <person name="Sakai Y."/>
            <person name="Toyoda A."/>
            <person name="Minakuchi Y."/>
            <person name="Abe K."/>
            <person name="Yokota A."/>
            <person name="Yabe S."/>
        </authorList>
    </citation>
    <scope>NUCLEOTIDE SEQUENCE [LARGE SCALE GENOMIC DNA]</scope>
    <source>
        <strain evidence="2">Uno16</strain>
    </source>
</reference>
<proteinExistence type="predicted"/>
<comment type="caution">
    <text evidence="1">The sequence shown here is derived from an EMBL/GenBank/DDBJ whole genome shotgun (WGS) entry which is preliminary data.</text>
</comment>
<gene>
    <name evidence="1" type="ORF">KDA_35440</name>
</gene>
<protein>
    <submittedName>
        <fullName evidence="1">Uncharacterized protein</fullName>
    </submittedName>
</protein>
<dbReference type="EMBL" id="BIFT01000001">
    <property type="protein sequence ID" value="GCE28060.1"/>
    <property type="molecule type" value="Genomic_DNA"/>
</dbReference>
<sequence>MLVIGVMLMLTTIRIPASVSLLLRFKSIATKFTAMAIKSRTARNLFVPEKPAGKEVIA</sequence>
<name>A0A402B9S5_9CHLR</name>
<evidence type="ECO:0000313" key="1">
    <source>
        <dbReference type="EMBL" id="GCE28060.1"/>
    </source>
</evidence>
<evidence type="ECO:0000313" key="2">
    <source>
        <dbReference type="Proteomes" id="UP000287171"/>
    </source>
</evidence>
<keyword evidence="2" id="KW-1185">Reference proteome</keyword>